<feature type="region of interest" description="Disordered" evidence="1">
    <location>
        <begin position="731"/>
        <end position="822"/>
    </location>
</feature>
<sequence length="991" mass="104925">KPYERRDVILDFCKDPWVDRWTRVAPIIFNSSATNGLFVSSPSKSETSASVITPSPSATLTALKSSSDTASSLITTAAAPAVTSAPLTPVVGPASSSPSSGQPLARPGSSVSMAPVVSLLTDAQIRFCMNAYDSTHLLIQKATQAHSENRLGDKLALTDHQRGFAVAIVKLLVKAYEQISSTRKCFGGRAAALVHRVLEEIYGLLVPVVQRSPMAADVQLALQNQDGTVDGDIFDREIIQMRRLLREPNACLKLFKTIWATGFATNGHAFEMTTRLPPLSPKERDVYRETVRQCVSTYVCVLDELVRGGTSNLSTPASQHQFFTHRNVIGALGMPPPTPPLLVDNRGRGLYASAAIAFGTTAALAGISRAASVEPTSDNIVVVPPSGRFSAPLVSAPLAAISKHSASSRASSDDPTPIPSPYITDHRKTLPPLPFIDRGTPEPQISGSTSPQRNSSRIPLVTLEPIDGYTNQLEAYGHPASDDDFDRDDDDGPDSDGEEPPVQGLKQLEKQAQLHFQQSDEQWRMTQTDDGSPRSLGLASMGSFSNSKHLRAVVPLAAIGKQQQDDGPPEMGNSASSHSGQQRQPEMAAVSITAGIPNAYFLPPGSPHSIGHGLRPQSPPTAHGSPNSGYLNVSYSHHPSALGASMDALSFIPMVHSVDPSPRSRIGAQSSPPPGMSLEFMTHMVPPSAQSHLINALGARQSPPPETVNVVDAHNLLQLELLLLHHTTHSAAVRGNNNNTAGPSDGRRHHSPLSTDHLSTANHAGSDPSNHSSSSGQHTRSSAASTSRSDHPHSRGGAGSGQSSSSPVPDGSPRAHRSMSPENAMKLVEDCDLPLRTTSMQSITDHLQRAAASLTETSLPLVVPQEGSLSIATVFSSPPPAALSHSPKRRSGRKRDQVGAESPLNSPAYRQQLAEMVVNGMESRTFGDSTTGGGSRGVTPSLAAASSSAMLPALTPVQQHSIDEGCLVPEVYRASAAGSFRNPSAHGSFRN</sequence>
<keyword evidence="3" id="KW-1185">Reference proteome</keyword>
<feature type="compositionally biased region" description="Acidic residues" evidence="1">
    <location>
        <begin position="482"/>
        <end position="499"/>
    </location>
</feature>
<dbReference type="VEuPathDB" id="TriTrypDB:BSAL_64045"/>
<evidence type="ECO:0000256" key="1">
    <source>
        <dbReference type="SAM" id="MobiDB-lite"/>
    </source>
</evidence>
<feature type="region of interest" description="Disordered" evidence="1">
    <location>
        <begin position="405"/>
        <end position="459"/>
    </location>
</feature>
<protein>
    <submittedName>
        <fullName evidence="2">Uncharacterized protein</fullName>
    </submittedName>
</protein>
<feature type="compositionally biased region" description="Polar residues" evidence="1">
    <location>
        <begin position="573"/>
        <end position="584"/>
    </location>
</feature>
<feature type="region of interest" description="Disordered" evidence="1">
    <location>
        <begin position="562"/>
        <end position="585"/>
    </location>
</feature>
<dbReference type="Proteomes" id="UP000051952">
    <property type="component" value="Unassembled WGS sequence"/>
</dbReference>
<feature type="compositionally biased region" description="Low complexity" evidence="1">
    <location>
        <begin position="763"/>
        <end position="787"/>
    </location>
</feature>
<accession>A0A0S4ISQ8</accession>
<feature type="region of interest" description="Disordered" evidence="1">
    <location>
        <begin position="875"/>
        <end position="909"/>
    </location>
</feature>
<dbReference type="EMBL" id="CYKH01000368">
    <property type="protein sequence ID" value="CUF61127.1"/>
    <property type="molecule type" value="Genomic_DNA"/>
</dbReference>
<feature type="compositionally biased region" description="Polar residues" evidence="1">
    <location>
        <begin position="443"/>
        <end position="457"/>
    </location>
</feature>
<feature type="non-terminal residue" evidence="2">
    <location>
        <position position="1"/>
    </location>
</feature>
<feature type="region of interest" description="Disordered" evidence="1">
    <location>
        <begin position="473"/>
        <end position="542"/>
    </location>
</feature>
<feature type="compositionally biased region" description="Polar residues" evidence="1">
    <location>
        <begin position="514"/>
        <end position="530"/>
    </location>
</feature>
<feature type="non-terminal residue" evidence="2">
    <location>
        <position position="991"/>
    </location>
</feature>
<feature type="compositionally biased region" description="Polar residues" evidence="1">
    <location>
        <begin position="752"/>
        <end position="762"/>
    </location>
</feature>
<dbReference type="AlphaFoldDB" id="A0A0S4ISQ8"/>
<feature type="compositionally biased region" description="Low complexity" evidence="1">
    <location>
        <begin position="801"/>
        <end position="812"/>
    </location>
</feature>
<feature type="compositionally biased region" description="Low complexity" evidence="1">
    <location>
        <begin position="89"/>
        <end position="103"/>
    </location>
</feature>
<feature type="region of interest" description="Disordered" evidence="1">
    <location>
        <begin position="603"/>
        <end position="627"/>
    </location>
</feature>
<organism evidence="2 3">
    <name type="scientific">Bodo saltans</name>
    <name type="common">Flagellated protozoan</name>
    <dbReference type="NCBI Taxonomy" id="75058"/>
    <lineage>
        <taxon>Eukaryota</taxon>
        <taxon>Discoba</taxon>
        <taxon>Euglenozoa</taxon>
        <taxon>Kinetoplastea</taxon>
        <taxon>Metakinetoplastina</taxon>
        <taxon>Eubodonida</taxon>
        <taxon>Bodonidae</taxon>
        <taxon>Bodo</taxon>
    </lineage>
</organism>
<evidence type="ECO:0000313" key="3">
    <source>
        <dbReference type="Proteomes" id="UP000051952"/>
    </source>
</evidence>
<reference evidence="3" key="1">
    <citation type="submission" date="2015-09" db="EMBL/GenBank/DDBJ databases">
        <authorList>
            <consortium name="Pathogen Informatics"/>
        </authorList>
    </citation>
    <scope>NUCLEOTIDE SEQUENCE [LARGE SCALE GENOMIC DNA]</scope>
    <source>
        <strain evidence="3">Lake Konstanz</strain>
    </source>
</reference>
<evidence type="ECO:0000313" key="2">
    <source>
        <dbReference type="EMBL" id="CUF61127.1"/>
    </source>
</evidence>
<name>A0A0S4ISQ8_BODSA</name>
<feature type="region of interest" description="Disordered" evidence="1">
    <location>
        <begin position="89"/>
        <end position="110"/>
    </location>
</feature>
<gene>
    <name evidence="2" type="ORF">BSAL_64045</name>
</gene>
<proteinExistence type="predicted"/>